<dbReference type="FunFam" id="1.20.1300.10:FF:000011">
    <property type="entry name" value="Succinate dehydrogenase cytochrome b560 subunit"/>
    <property type="match status" value="1"/>
</dbReference>
<dbReference type="STRING" id="407821.A0A087UM97"/>
<evidence type="ECO:0000256" key="8">
    <source>
        <dbReference type="ARBA" id="ARBA00023136"/>
    </source>
</evidence>
<evidence type="ECO:0000256" key="6">
    <source>
        <dbReference type="ARBA" id="ARBA00022989"/>
    </source>
</evidence>
<evidence type="ECO:0000256" key="5">
    <source>
        <dbReference type="ARBA" id="ARBA00022723"/>
    </source>
</evidence>
<evidence type="ECO:0000313" key="10">
    <source>
        <dbReference type="EMBL" id="KFM78486.1"/>
    </source>
</evidence>
<keyword evidence="7" id="KW-0408">Iron</keyword>
<evidence type="ECO:0000313" key="11">
    <source>
        <dbReference type="Proteomes" id="UP000054359"/>
    </source>
</evidence>
<feature type="transmembrane region" description="Helical" evidence="9">
    <location>
        <begin position="76"/>
        <end position="96"/>
    </location>
</feature>
<dbReference type="EMBL" id="KK120534">
    <property type="protein sequence ID" value="KFM78486.1"/>
    <property type="molecule type" value="Genomic_DNA"/>
</dbReference>
<dbReference type="InterPro" id="IPR018495">
    <property type="entry name" value="Succ_DH_cyt_bsu_CS"/>
</dbReference>
<comment type="subcellular location">
    <subcellularLocation>
        <location evidence="1">Membrane</location>
        <topology evidence="1">Multi-pass membrane protein</topology>
    </subcellularLocation>
</comment>
<organism evidence="10 11">
    <name type="scientific">Stegodyphus mimosarum</name>
    <name type="common">African social velvet spider</name>
    <dbReference type="NCBI Taxonomy" id="407821"/>
    <lineage>
        <taxon>Eukaryota</taxon>
        <taxon>Metazoa</taxon>
        <taxon>Ecdysozoa</taxon>
        <taxon>Arthropoda</taxon>
        <taxon>Chelicerata</taxon>
        <taxon>Arachnida</taxon>
        <taxon>Araneae</taxon>
        <taxon>Araneomorphae</taxon>
        <taxon>Entelegynae</taxon>
        <taxon>Eresoidea</taxon>
        <taxon>Eresidae</taxon>
        <taxon>Stegodyphus</taxon>
    </lineage>
</organism>
<evidence type="ECO:0000256" key="3">
    <source>
        <dbReference type="ARBA" id="ARBA00022617"/>
    </source>
</evidence>
<dbReference type="GO" id="GO:0046872">
    <property type="term" value="F:metal ion binding"/>
    <property type="evidence" value="ECO:0007669"/>
    <property type="project" value="UniProtKB-KW"/>
</dbReference>
<dbReference type="PROSITE" id="PS01000">
    <property type="entry name" value="SDH_CYT_1"/>
    <property type="match status" value="1"/>
</dbReference>
<keyword evidence="8 9" id="KW-0472">Membrane</keyword>
<keyword evidence="4 9" id="KW-0812">Transmembrane</keyword>
<evidence type="ECO:0000256" key="4">
    <source>
        <dbReference type="ARBA" id="ARBA00022692"/>
    </source>
</evidence>
<proteinExistence type="predicted"/>
<keyword evidence="3" id="KW-0349">Heme</keyword>
<dbReference type="NCBIfam" id="TIGR02970">
    <property type="entry name" value="succ_dehyd_cytB"/>
    <property type="match status" value="1"/>
</dbReference>
<dbReference type="SUPFAM" id="SSF81343">
    <property type="entry name" value="Fumarate reductase respiratory complex transmembrane subunits"/>
    <property type="match status" value="1"/>
</dbReference>
<evidence type="ECO:0000256" key="7">
    <source>
        <dbReference type="ARBA" id="ARBA00023004"/>
    </source>
</evidence>
<name>A0A087UM97_STEMI</name>
<dbReference type="AlphaFoldDB" id="A0A087UM97"/>
<evidence type="ECO:0000256" key="1">
    <source>
        <dbReference type="ARBA" id="ARBA00004141"/>
    </source>
</evidence>
<dbReference type="Pfam" id="PF01127">
    <property type="entry name" value="Sdh_cyt"/>
    <property type="match status" value="1"/>
</dbReference>
<dbReference type="OrthoDB" id="588261at2759"/>
<dbReference type="GO" id="GO:0006099">
    <property type="term" value="P:tricarboxylic acid cycle"/>
    <property type="evidence" value="ECO:0007669"/>
    <property type="project" value="InterPro"/>
</dbReference>
<dbReference type="GO" id="GO:0006121">
    <property type="term" value="P:mitochondrial electron transport, succinate to ubiquinone"/>
    <property type="evidence" value="ECO:0007669"/>
    <property type="project" value="UniProtKB-ARBA"/>
</dbReference>
<keyword evidence="11" id="KW-1185">Reference proteome</keyword>
<protein>
    <submittedName>
        <fullName evidence="10">Succinate dehydrogenase cytochrome b560 subunit, mitochondrial</fullName>
    </submittedName>
</protein>
<dbReference type="GO" id="GO:0016020">
    <property type="term" value="C:membrane"/>
    <property type="evidence" value="ECO:0007669"/>
    <property type="project" value="UniProtKB-SubCell"/>
</dbReference>
<feature type="transmembrane region" description="Helical" evidence="9">
    <location>
        <begin position="151"/>
        <end position="171"/>
    </location>
</feature>
<dbReference type="PANTHER" id="PTHR10978">
    <property type="entry name" value="SUCCINATE DEHYDROGENASE CYTOCHROME B560 SUBUNIT"/>
    <property type="match status" value="1"/>
</dbReference>
<dbReference type="Gene3D" id="1.20.1300.10">
    <property type="entry name" value="Fumarate reductase/succinate dehydrogenase, transmembrane subunit"/>
    <property type="match status" value="1"/>
</dbReference>
<accession>A0A087UM97</accession>
<dbReference type="InterPro" id="IPR000701">
    <property type="entry name" value="SuccDH_FuR_B_TM-su"/>
</dbReference>
<reference evidence="10 11" key="1">
    <citation type="submission" date="2013-11" db="EMBL/GenBank/DDBJ databases">
        <title>Genome sequencing of Stegodyphus mimosarum.</title>
        <authorList>
            <person name="Bechsgaard J."/>
        </authorList>
    </citation>
    <scope>NUCLEOTIDE SEQUENCE [LARGE SCALE GENOMIC DNA]</scope>
</reference>
<feature type="transmembrane region" description="Helical" evidence="9">
    <location>
        <begin position="108"/>
        <end position="131"/>
    </location>
</feature>
<evidence type="ECO:0000256" key="2">
    <source>
        <dbReference type="ARBA" id="ARBA00005163"/>
    </source>
</evidence>
<gene>
    <name evidence="10" type="ORF">X975_13991</name>
</gene>
<dbReference type="PANTHER" id="PTHR10978:SF5">
    <property type="entry name" value="SUCCINATE DEHYDROGENASE CYTOCHROME B560 SUBUNIT, MITOCHONDRIAL"/>
    <property type="match status" value="1"/>
</dbReference>
<feature type="non-terminal residue" evidence="10">
    <location>
        <position position="172"/>
    </location>
</feature>
<keyword evidence="5" id="KW-0479">Metal-binding</keyword>
<evidence type="ECO:0000256" key="9">
    <source>
        <dbReference type="SAM" id="Phobius"/>
    </source>
</evidence>
<dbReference type="OMA" id="MNGIRHL"/>
<dbReference type="Proteomes" id="UP000054359">
    <property type="component" value="Unassembled WGS sequence"/>
</dbReference>
<comment type="pathway">
    <text evidence="2">Carbohydrate metabolism; tricarboxylic acid cycle.</text>
</comment>
<sequence>MALYLTCYRYLGRQNIKQILSSMSAFNSTLPFNTSAVIQTGETFFEKNERLKRPLSPHLSIYKLQLTSILSVTHRFTGLVLSGGLYGLSIGMLVLPSRFPYYIDYLQSLHISSALIFSLKFALAWTVFYHTANGVRHLAWDMGYGYDLKNLYLSGYLVLGTSLVASAIAAAM</sequence>
<dbReference type="InterPro" id="IPR014314">
    <property type="entry name" value="Succ_DH_cytb556"/>
</dbReference>
<dbReference type="GO" id="GO:0005739">
    <property type="term" value="C:mitochondrion"/>
    <property type="evidence" value="ECO:0007669"/>
    <property type="project" value="GOC"/>
</dbReference>
<dbReference type="CDD" id="cd03499">
    <property type="entry name" value="SQR_TypeC_SdhC"/>
    <property type="match status" value="1"/>
</dbReference>
<dbReference type="PROSITE" id="PS01001">
    <property type="entry name" value="SDH_CYT_2"/>
    <property type="match status" value="1"/>
</dbReference>
<dbReference type="InterPro" id="IPR034804">
    <property type="entry name" value="SQR/QFR_C/D"/>
</dbReference>
<keyword evidence="6 9" id="KW-1133">Transmembrane helix</keyword>
<dbReference type="GO" id="GO:0009055">
    <property type="term" value="F:electron transfer activity"/>
    <property type="evidence" value="ECO:0007669"/>
    <property type="project" value="InterPro"/>
</dbReference>